<feature type="compositionally biased region" description="Low complexity" evidence="4">
    <location>
        <begin position="71"/>
        <end position="81"/>
    </location>
</feature>
<dbReference type="PANTHER" id="PTHR47424:SF9">
    <property type="entry name" value="TAH-2"/>
    <property type="match status" value="1"/>
</dbReference>
<dbReference type="RefSeq" id="XP_060303483.1">
    <property type="nucleotide sequence ID" value="XM_060439237.1"/>
</dbReference>
<evidence type="ECO:0000256" key="2">
    <source>
        <dbReference type="ARBA" id="ARBA00023163"/>
    </source>
</evidence>
<dbReference type="GO" id="GO:0000435">
    <property type="term" value="P:positive regulation of transcription from RNA polymerase II promoter by galactose"/>
    <property type="evidence" value="ECO:0007669"/>
    <property type="project" value="TreeGrafter"/>
</dbReference>
<protein>
    <recommendedName>
        <fullName evidence="5">Zn(2)-C6 fungal-type domain-containing protein</fullName>
    </recommendedName>
</protein>
<dbReference type="CDD" id="cd00067">
    <property type="entry name" value="GAL4"/>
    <property type="match status" value="1"/>
</dbReference>
<dbReference type="InterPro" id="IPR001138">
    <property type="entry name" value="Zn2Cys6_DnaBD"/>
</dbReference>
<sequence length="219" mass="24756">MARPKVPDDKRRRTAQACTFCKRRKLKCNGQKPCQACTKKSLTCLYTLNLGDSPMSPPTAQMTQMTQITQTVHTTQPVQSPSNNRQAPKPPIHSPRSQPPLASPNGQIEEINTCTDTRILEDQTRRLLYIGDTSTLSILQLIRIIVEETAGADITSPFVHDPNRHRIIEHTIDFPANTNVLGLLPKRQTADILIDSYFTNFLLWVCFLRPQFPIAQRKP</sequence>
<evidence type="ECO:0000256" key="1">
    <source>
        <dbReference type="ARBA" id="ARBA00023015"/>
    </source>
</evidence>
<feature type="compositionally biased region" description="Pro residues" evidence="4">
    <location>
        <begin position="88"/>
        <end position="102"/>
    </location>
</feature>
<keyword evidence="7" id="KW-1185">Reference proteome</keyword>
<dbReference type="Gene3D" id="4.10.240.10">
    <property type="entry name" value="Zn(2)-C6 fungal-type DNA-binding domain"/>
    <property type="match status" value="1"/>
</dbReference>
<keyword evidence="1" id="KW-0805">Transcription regulation</keyword>
<evidence type="ECO:0000256" key="4">
    <source>
        <dbReference type="SAM" id="MobiDB-lite"/>
    </source>
</evidence>
<keyword evidence="2" id="KW-0804">Transcription</keyword>
<dbReference type="InterPro" id="IPR051127">
    <property type="entry name" value="Fungal_SecMet_Regulators"/>
</dbReference>
<dbReference type="InterPro" id="IPR036864">
    <property type="entry name" value="Zn2-C6_fun-type_DNA-bd_sf"/>
</dbReference>
<evidence type="ECO:0000259" key="5">
    <source>
        <dbReference type="PROSITE" id="PS50048"/>
    </source>
</evidence>
<reference evidence="6" key="1">
    <citation type="submission" date="2023-06" db="EMBL/GenBank/DDBJ databases">
        <title>Genome-scale phylogeny and comparative genomics of the fungal order Sordariales.</title>
        <authorList>
            <consortium name="Lawrence Berkeley National Laboratory"/>
            <person name="Hensen N."/>
            <person name="Bonometti L."/>
            <person name="Westerberg I."/>
            <person name="Brannstrom I.O."/>
            <person name="Guillou S."/>
            <person name="Cros-Aarteil S."/>
            <person name="Calhoun S."/>
            <person name="Haridas S."/>
            <person name="Kuo A."/>
            <person name="Mondo S."/>
            <person name="Pangilinan J."/>
            <person name="Riley R."/>
            <person name="LaButti K."/>
            <person name="Andreopoulos B."/>
            <person name="Lipzen A."/>
            <person name="Chen C."/>
            <person name="Yanf M."/>
            <person name="Daum C."/>
            <person name="Ng V."/>
            <person name="Clum A."/>
            <person name="Steindorff A."/>
            <person name="Ohm R."/>
            <person name="Martin F."/>
            <person name="Silar P."/>
            <person name="Natvig D."/>
            <person name="Lalanne C."/>
            <person name="Gautier V."/>
            <person name="Ament-velasquez S.L."/>
            <person name="Kruys A."/>
            <person name="Hutchinson M.I."/>
            <person name="Powell A.J."/>
            <person name="Barry K."/>
            <person name="Miller A.N."/>
            <person name="Grigoriev I.V."/>
            <person name="Debuchy R."/>
            <person name="Gladieux P."/>
            <person name="Thoren M.H."/>
            <person name="Johannesson H."/>
        </authorList>
    </citation>
    <scope>NUCLEOTIDE SEQUENCE</scope>
    <source>
        <strain evidence="6">SMH2392-1A</strain>
    </source>
</reference>
<dbReference type="SUPFAM" id="SSF57701">
    <property type="entry name" value="Zn2/Cys6 DNA-binding domain"/>
    <property type="match status" value="1"/>
</dbReference>
<name>A0AA40BI22_9PEZI</name>
<evidence type="ECO:0000256" key="3">
    <source>
        <dbReference type="ARBA" id="ARBA00023242"/>
    </source>
</evidence>
<comment type="caution">
    <text evidence="6">The sequence shown here is derived from an EMBL/GenBank/DDBJ whole genome shotgun (WGS) entry which is preliminary data.</text>
</comment>
<feature type="domain" description="Zn(2)-C6 fungal-type" evidence="5">
    <location>
        <begin position="17"/>
        <end position="46"/>
    </location>
</feature>
<dbReference type="AlphaFoldDB" id="A0AA40BI22"/>
<dbReference type="GO" id="GO:0000981">
    <property type="term" value="F:DNA-binding transcription factor activity, RNA polymerase II-specific"/>
    <property type="evidence" value="ECO:0007669"/>
    <property type="project" value="InterPro"/>
</dbReference>
<dbReference type="EMBL" id="JAUIRO010000001">
    <property type="protein sequence ID" value="KAK0734606.1"/>
    <property type="molecule type" value="Genomic_DNA"/>
</dbReference>
<proteinExistence type="predicted"/>
<organism evidence="6 7">
    <name type="scientific">Lasiosphaeria miniovina</name>
    <dbReference type="NCBI Taxonomy" id="1954250"/>
    <lineage>
        <taxon>Eukaryota</taxon>
        <taxon>Fungi</taxon>
        <taxon>Dikarya</taxon>
        <taxon>Ascomycota</taxon>
        <taxon>Pezizomycotina</taxon>
        <taxon>Sordariomycetes</taxon>
        <taxon>Sordariomycetidae</taxon>
        <taxon>Sordariales</taxon>
        <taxon>Lasiosphaeriaceae</taxon>
        <taxon>Lasiosphaeria</taxon>
    </lineage>
</organism>
<dbReference type="GO" id="GO:0000978">
    <property type="term" value="F:RNA polymerase II cis-regulatory region sequence-specific DNA binding"/>
    <property type="evidence" value="ECO:0007669"/>
    <property type="project" value="TreeGrafter"/>
</dbReference>
<keyword evidence="3" id="KW-0539">Nucleus</keyword>
<dbReference type="PANTHER" id="PTHR47424">
    <property type="entry name" value="REGULATORY PROTEIN GAL4"/>
    <property type="match status" value="1"/>
</dbReference>
<accession>A0AA40BI22</accession>
<dbReference type="Proteomes" id="UP001172101">
    <property type="component" value="Unassembled WGS sequence"/>
</dbReference>
<dbReference type="GO" id="GO:0005634">
    <property type="term" value="C:nucleus"/>
    <property type="evidence" value="ECO:0007669"/>
    <property type="project" value="TreeGrafter"/>
</dbReference>
<dbReference type="GO" id="GO:0008270">
    <property type="term" value="F:zinc ion binding"/>
    <property type="evidence" value="ECO:0007669"/>
    <property type="project" value="InterPro"/>
</dbReference>
<evidence type="ECO:0000313" key="7">
    <source>
        <dbReference type="Proteomes" id="UP001172101"/>
    </source>
</evidence>
<dbReference type="PROSITE" id="PS50048">
    <property type="entry name" value="ZN2_CY6_FUNGAL_2"/>
    <property type="match status" value="1"/>
</dbReference>
<evidence type="ECO:0000313" key="6">
    <source>
        <dbReference type="EMBL" id="KAK0734606.1"/>
    </source>
</evidence>
<dbReference type="Pfam" id="PF00172">
    <property type="entry name" value="Zn_clus"/>
    <property type="match status" value="1"/>
</dbReference>
<dbReference type="GeneID" id="85322507"/>
<gene>
    <name evidence="6" type="ORF">B0T26DRAFT_670881</name>
</gene>
<dbReference type="PROSITE" id="PS00463">
    <property type="entry name" value="ZN2_CY6_FUNGAL_1"/>
    <property type="match status" value="1"/>
</dbReference>
<feature type="region of interest" description="Disordered" evidence="4">
    <location>
        <begin position="71"/>
        <end position="108"/>
    </location>
</feature>
<dbReference type="SMART" id="SM00066">
    <property type="entry name" value="GAL4"/>
    <property type="match status" value="1"/>
</dbReference>